<name>A0A1H9K4P1_9SPHI</name>
<reference evidence="2 3" key="1">
    <citation type="submission" date="2016-10" db="EMBL/GenBank/DDBJ databases">
        <authorList>
            <person name="de Groot N.N."/>
        </authorList>
    </citation>
    <scope>NUCLEOTIDE SEQUENCE [LARGE SCALE GENOMIC DNA]</scope>
    <source>
        <strain evidence="2 3">DSM 18610</strain>
    </source>
</reference>
<protein>
    <recommendedName>
        <fullName evidence="4">Lipocalin-like domain-containing protein</fullName>
    </recommendedName>
</protein>
<dbReference type="PROSITE" id="PS51257">
    <property type="entry name" value="PROKAR_LIPOPROTEIN"/>
    <property type="match status" value="1"/>
</dbReference>
<evidence type="ECO:0008006" key="4">
    <source>
        <dbReference type="Google" id="ProtNLM"/>
    </source>
</evidence>
<proteinExistence type="predicted"/>
<sequence length="152" mass="17029">MFRFTSMKTTILTFLLAVTLFCGCKKSSSVTIIQDGAFSGTFTIKNSINTYTESIPVSLTLNQGEFTISLNTNSKPVGGNGTFSVKNGIATFVDENTWTGEFDRNRILNGEYDMEIKGRDLIFTRRTQPQTNIHSATSYVQMSYQYVLKKDN</sequence>
<feature type="chain" id="PRO_5011743738" description="Lipocalin-like domain-containing protein" evidence="1">
    <location>
        <begin position="23"/>
        <end position="152"/>
    </location>
</feature>
<evidence type="ECO:0000256" key="1">
    <source>
        <dbReference type="SAM" id="SignalP"/>
    </source>
</evidence>
<evidence type="ECO:0000313" key="3">
    <source>
        <dbReference type="Proteomes" id="UP000199572"/>
    </source>
</evidence>
<dbReference type="AlphaFoldDB" id="A0A1H9K4P1"/>
<dbReference type="EMBL" id="FOGG01000002">
    <property type="protein sequence ID" value="SEQ94171.1"/>
    <property type="molecule type" value="Genomic_DNA"/>
</dbReference>
<feature type="signal peptide" evidence="1">
    <location>
        <begin position="1"/>
        <end position="22"/>
    </location>
</feature>
<dbReference type="STRING" id="390241.SAMN04488023_102218"/>
<evidence type="ECO:0000313" key="2">
    <source>
        <dbReference type="EMBL" id="SEQ94171.1"/>
    </source>
</evidence>
<gene>
    <name evidence="2" type="ORF">SAMN04488023_102218</name>
</gene>
<keyword evidence="1" id="KW-0732">Signal</keyword>
<dbReference type="Proteomes" id="UP000199572">
    <property type="component" value="Unassembled WGS sequence"/>
</dbReference>
<keyword evidence="3" id="KW-1185">Reference proteome</keyword>
<accession>A0A1H9K4P1</accession>
<organism evidence="2 3">
    <name type="scientific">Pedobacter rhizosphaerae</name>
    <dbReference type="NCBI Taxonomy" id="390241"/>
    <lineage>
        <taxon>Bacteria</taxon>
        <taxon>Pseudomonadati</taxon>
        <taxon>Bacteroidota</taxon>
        <taxon>Sphingobacteriia</taxon>
        <taxon>Sphingobacteriales</taxon>
        <taxon>Sphingobacteriaceae</taxon>
        <taxon>Pedobacter</taxon>
    </lineage>
</organism>